<feature type="repeat" description="WD" evidence="9">
    <location>
        <begin position="224"/>
        <end position="255"/>
    </location>
</feature>
<keyword evidence="4" id="KW-0677">Repeat</keyword>
<keyword evidence="2 9" id="KW-0853">WD repeat</keyword>
<keyword evidence="3" id="KW-0479">Metal-binding</keyword>
<evidence type="ECO:0000256" key="3">
    <source>
        <dbReference type="ARBA" id="ARBA00022723"/>
    </source>
</evidence>
<dbReference type="SUPFAM" id="SSF51197">
    <property type="entry name" value="Clavaminate synthase-like"/>
    <property type="match status" value="1"/>
</dbReference>
<dbReference type="PROSITE" id="PS50082">
    <property type="entry name" value="WD_REPEATS_2"/>
    <property type="match status" value="3"/>
</dbReference>
<keyword evidence="7" id="KW-0560">Oxidoreductase</keyword>
<evidence type="ECO:0000256" key="4">
    <source>
        <dbReference type="ARBA" id="ARBA00022737"/>
    </source>
</evidence>
<proteinExistence type="predicted"/>
<dbReference type="InterPro" id="IPR036322">
    <property type="entry name" value="WD40_repeat_dom_sf"/>
</dbReference>
<dbReference type="InterPro" id="IPR020472">
    <property type="entry name" value="WD40_PAC1"/>
</dbReference>
<comment type="cofactor">
    <cofactor evidence="1">
        <name>L-ascorbate</name>
        <dbReference type="ChEBI" id="CHEBI:38290"/>
    </cofactor>
</comment>
<protein>
    <submittedName>
        <fullName evidence="11">2OG-Fe(II) oxygenase</fullName>
    </submittedName>
</protein>
<evidence type="ECO:0000259" key="10">
    <source>
        <dbReference type="PROSITE" id="PS51471"/>
    </source>
</evidence>
<evidence type="ECO:0000256" key="5">
    <source>
        <dbReference type="ARBA" id="ARBA00022896"/>
    </source>
</evidence>
<evidence type="ECO:0000256" key="9">
    <source>
        <dbReference type="PROSITE-ProRule" id="PRU00221"/>
    </source>
</evidence>
<dbReference type="PANTHER" id="PTHR19849:SF1">
    <property type="entry name" value="F-BOX_WD REPEAT-CONTAINING PROTEIN 7"/>
    <property type="match status" value="1"/>
</dbReference>
<dbReference type="PROSITE" id="PS51471">
    <property type="entry name" value="FE2OG_OXY"/>
    <property type="match status" value="1"/>
</dbReference>
<dbReference type="RefSeq" id="WP_263271247.1">
    <property type="nucleotide sequence ID" value="NZ_CP081201.1"/>
</dbReference>
<accession>A0ABY6FKN0</accession>
<feature type="domain" description="Fe2OG dioxygenase" evidence="10">
    <location>
        <begin position="108"/>
        <end position="211"/>
    </location>
</feature>
<organism evidence="11 12">
    <name type="scientific">Pseudomonas phytophila</name>
    <dbReference type="NCBI Taxonomy" id="2867264"/>
    <lineage>
        <taxon>Bacteria</taxon>
        <taxon>Pseudomonadati</taxon>
        <taxon>Pseudomonadota</taxon>
        <taxon>Gammaproteobacteria</taxon>
        <taxon>Pseudomonadales</taxon>
        <taxon>Pseudomonadaceae</taxon>
        <taxon>Pseudomonas</taxon>
    </lineage>
</organism>
<keyword evidence="5" id="KW-0847">Vitamin C</keyword>
<dbReference type="InterPro" id="IPR001680">
    <property type="entry name" value="WD40_rpt"/>
</dbReference>
<gene>
    <name evidence="11" type="ORF">K3169_09725</name>
</gene>
<evidence type="ECO:0000256" key="8">
    <source>
        <dbReference type="ARBA" id="ARBA00023004"/>
    </source>
</evidence>
<keyword evidence="6" id="KW-0223">Dioxygenase</keyword>
<dbReference type="InterPro" id="IPR005123">
    <property type="entry name" value="Oxoglu/Fe-dep_dioxygenase_dom"/>
</dbReference>
<keyword evidence="8" id="KW-0408">Iron</keyword>
<dbReference type="SMART" id="SM00320">
    <property type="entry name" value="WD40"/>
    <property type="match status" value="7"/>
</dbReference>
<dbReference type="SMART" id="SM00702">
    <property type="entry name" value="P4Hc"/>
    <property type="match status" value="1"/>
</dbReference>
<feature type="repeat" description="WD" evidence="9">
    <location>
        <begin position="431"/>
        <end position="463"/>
    </location>
</feature>
<dbReference type="Gene3D" id="2.130.10.10">
    <property type="entry name" value="YVTN repeat-like/Quinoprotein amine dehydrogenase"/>
    <property type="match status" value="2"/>
</dbReference>
<keyword evidence="12" id="KW-1185">Reference proteome</keyword>
<reference evidence="11" key="1">
    <citation type="submission" date="2021-08" db="EMBL/GenBank/DDBJ databases">
        <title>Complete genome sequence of Pseudomonas phytophila.</title>
        <authorList>
            <person name="Weir B.S."/>
            <person name="Templeton M.D."/>
            <person name="Arshed S."/>
            <person name="Andersen M.T."/>
            <person name="Jayaraman J."/>
        </authorList>
    </citation>
    <scope>NUCLEOTIDE SEQUENCE</scope>
    <source>
        <strain evidence="11">ICMP 23753</strain>
    </source>
</reference>
<dbReference type="PANTHER" id="PTHR19849">
    <property type="entry name" value="PHOSPHOLIPASE A-2-ACTIVATING PROTEIN"/>
    <property type="match status" value="1"/>
</dbReference>
<dbReference type="Proteomes" id="UP001063228">
    <property type="component" value="Chromosome"/>
</dbReference>
<evidence type="ECO:0000313" key="11">
    <source>
        <dbReference type="EMBL" id="UXZ98121.1"/>
    </source>
</evidence>
<dbReference type="InterPro" id="IPR044862">
    <property type="entry name" value="Pro_4_hyd_alph_FE2OG_OXY"/>
</dbReference>
<dbReference type="InterPro" id="IPR006620">
    <property type="entry name" value="Pro_4_hyd_alph"/>
</dbReference>
<name>A0ABY6FKN0_9PSED</name>
<dbReference type="EMBL" id="CP081201">
    <property type="protein sequence ID" value="UXZ98121.1"/>
    <property type="molecule type" value="Genomic_DNA"/>
</dbReference>
<dbReference type="SUPFAM" id="SSF50978">
    <property type="entry name" value="WD40 repeat-like"/>
    <property type="match status" value="1"/>
</dbReference>
<dbReference type="Gene3D" id="2.60.120.620">
    <property type="entry name" value="q2cbj1_9rhob like domain"/>
    <property type="match status" value="1"/>
</dbReference>
<evidence type="ECO:0000256" key="7">
    <source>
        <dbReference type="ARBA" id="ARBA00023002"/>
    </source>
</evidence>
<evidence type="ECO:0000256" key="6">
    <source>
        <dbReference type="ARBA" id="ARBA00022964"/>
    </source>
</evidence>
<evidence type="ECO:0000256" key="2">
    <source>
        <dbReference type="ARBA" id="ARBA00022574"/>
    </source>
</evidence>
<sequence>MNSFAETLMAGATAPSVTTELPLGERVRCVLVHGFLSASECEALVEATEKRGFASAGPDYPPSYRDNDRIVADDPALAERLFERLKYCASRVPGLGAVIEEDGWRMVGVNERLRFCRYCPGTQFRAHQDGVHHSQSRQSRLTFMVYLNDDAFSGGETVFFEGRSAAMSNRDATLCLRPRKGSLIVFDHALWHAGALVDAGRKYVMRSDLMYEPRHPPQVDGPFQPGHSGYVWALASLGDTGFASAGRDATIRLWDREGNCLGQLDGHTQSILGLVESAPGELVSHSRDRTIRRWSLATRKSKVIGTSDSAVLSCARLDCGHLVTGAADGSVTVWNPATGAADRRQAHACWIWAIAPLGDGGFATASEDGTVRLWQPKCRDCAHVIDLGRPLRTLASCIDADGSVILAAGDLDGTVHLLATGRPMPVLLECLAAHDGPVRRVRFEARHVLLTCGEDGLVRRWNLLSRQGAVIGSHENFATDVLSTKAGRWISCGYDGRIIMHGLRP</sequence>
<dbReference type="Pfam" id="PF00400">
    <property type="entry name" value="WD40"/>
    <property type="match status" value="5"/>
</dbReference>
<dbReference type="PRINTS" id="PR00320">
    <property type="entry name" value="GPROTEINBRPT"/>
</dbReference>
<feature type="repeat" description="WD" evidence="9">
    <location>
        <begin position="322"/>
        <end position="344"/>
    </location>
</feature>
<evidence type="ECO:0000313" key="12">
    <source>
        <dbReference type="Proteomes" id="UP001063228"/>
    </source>
</evidence>
<dbReference type="InterPro" id="IPR015943">
    <property type="entry name" value="WD40/YVTN_repeat-like_dom_sf"/>
</dbReference>
<evidence type="ECO:0000256" key="1">
    <source>
        <dbReference type="ARBA" id="ARBA00001961"/>
    </source>
</evidence>
<dbReference type="Pfam" id="PF13640">
    <property type="entry name" value="2OG-FeII_Oxy_3"/>
    <property type="match status" value="1"/>
</dbReference>